<keyword evidence="1 4" id="KW-0479">Metal-binding</keyword>
<dbReference type="SUPFAM" id="SSF55486">
    <property type="entry name" value="Metalloproteases ('zincins'), catalytic domain"/>
    <property type="match status" value="1"/>
</dbReference>
<dbReference type="KEGG" id="hazt:108668424"/>
<keyword evidence="2 4" id="KW-0862">Zinc</keyword>
<evidence type="ECO:0000256" key="5">
    <source>
        <dbReference type="RuleBase" id="RU361183"/>
    </source>
</evidence>
<dbReference type="InterPro" id="IPR001506">
    <property type="entry name" value="Peptidase_M12A"/>
</dbReference>
<dbReference type="PANTHER" id="PTHR10127:SF850">
    <property type="entry name" value="METALLOENDOPEPTIDASE"/>
    <property type="match status" value="1"/>
</dbReference>
<reference evidence="8" key="1">
    <citation type="submission" date="2025-08" db="UniProtKB">
        <authorList>
            <consortium name="RefSeq"/>
        </authorList>
    </citation>
    <scope>IDENTIFICATION</scope>
    <source>
        <tissue evidence="8">Whole organism</tissue>
    </source>
</reference>
<feature type="binding site" evidence="4">
    <location>
        <position position="164"/>
    </location>
    <ligand>
        <name>Zn(2+)</name>
        <dbReference type="ChEBI" id="CHEBI:29105"/>
        <note>catalytic</note>
    </ligand>
</feature>
<dbReference type="RefSeq" id="XP_018011139.1">
    <property type="nucleotide sequence ID" value="XM_018155650.1"/>
</dbReference>
<dbReference type="InterPro" id="IPR006026">
    <property type="entry name" value="Peptidase_Metallo"/>
</dbReference>
<feature type="active site" evidence="4">
    <location>
        <position position="155"/>
    </location>
</feature>
<dbReference type="PRINTS" id="PR00480">
    <property type="entry name" value="ASTACIN"/>
</dbReference>
<dbReference type="GO" id="GO:0008270">
    <property type="term" value="F:zinc ion binding"/>
    <property type="evidence" value="ECO:0007669"/>
    <property type="project" value="UniProtKB-UniRule"/>
</dbReference>
<evidence type="ECO:0000259" key="6">
    <source>
        <dbReference type="PROSITE" id="PS51864"/>
    </source>
</evidence>
<comment type="caution">
    <text evidence="4">Lacks conserved residue(s) required for the propagation of feature annotation.</text>
</comment>
<keyword evidence="5" id="KW-0732">Signal</keyword>
<dbReference type="GeneID" id="108668424"/>
<evidence type="ECO:0000256" key="4">
    <source>
        <dbReference type="PROSITE-ProRule" id="PRU01211"/>
    </source>
</evidence>
<dbReference type="PROSITE" id="PS51864">
    <property type="entry name" value="ASTACIN"/>
    <property type="match status" value="1"/>
</dbReference>
<dbReference type="Proteomes" id="UP000694843">
    <property type="component" value="Unplaced"/>
</dbReference>
<accession>A0A8B7NC32</accession>
<protein>
    <recommendedName>
        <fullName evidence="5">Metalloendopeptidase</fullName>
        <ecNumber evidence="5">3.4.24.-</ecNumber>
    </recommendedName>
</protein>
<keyword evidence="4 5" id="KW-0645">Protease</keyword>
<keyword evidence="3 4" id="KW-0482">Metalloprotease</keyword>
<feature type="binding site" evidence="4">
    <location>
        <position position="158"/>
    </location>
    <ligand>
        <name>Zn(2+)</name>
        <dbReference type="ChEBI" id="CHEBI:29105"/>
        <note>catalytic</note>
    </ligand>
</feature>
<dbReference type="InterPro" id="IPR000742">
    <property type="entry name" value="EGF"/>
</dbReference>
<feature type="non-terminal residue" evidence="8">
    <location>
        <position position="305"/>
    </location>
</feature>
<sequence>MSCSVNIVVLNLALMVIASCVIAVPANYGVPRGSLVSVVVDGVEYSPLEYHRKHHLFRNMYPDETMWPIGADGMVVVPYQLGVGVNKLMMERAMRKWEKDTCIRFREMAATEVKEGGYLQIKNAKECTANVGINPDYPSVLKIEDACTDKGFIHELAHVMGFAHETSRSDRDKYVHVHRENVDSAALYDLYYGIIATNNFDVPFDYNSIMIASEGGTEGKLVVVSLNPLYQTAMGSDLRPTEVMPSFMNTKTMNRIYKCVETNLKTCKLKKDPCLNHGYMGPACACLCPPGTSGKNCQVLEMSYQ</sequence>
<dbReference type="OMA" id="RDIVIHE"/>
<feature type="signal peptide" evidence="5">
    <location>
        <begin position="1"/>
        <end position="23"/>
    </location>
</feature>
<evidence type="ECO:0000256" key="2">
    <source>
        <dbReference type="ARBA" id="ARBA00022833"/>
    </source>
</evidence>
<dbReference type="Pfam" id="PF01400">
    <property type="entry name" value="Astacin"/>
    <property type="match status" value="1"/>
</dbReference>
<dbReference type="PROSITE" id="PS00022">
    <property type="entry name" value="EGF_1"/>
    <property type="match status" value="1"/>
</dbReference>
<keyword evidence="4 5" id="KW-0378">Hydrolase</keyword>
<name>A0A8B7NC32_HYAAZ</name>
<dbReference type="PANTHER" id="PTHR10127">
    <property type="entry name" value="DISCOIDIN, CUB, EGF, LAMININ , AND ZINC METALLOPROTEASE DOMAIN CONTAINING"/>
    <property type="match status" value="1"/>
</dbReference>
<evidence type="ECO:0000256" key="3">
    <source>
        <dbReference type="ARBA" id="ARBA00023049"/>
    </source>
</evidence>
<feature type="chain" id="PRO_5034750485" description="Metalloendopeptidase" evidence="5">
    <location>
        <begin position="24"/>
        <end position="305"/>
    </location>
</feature>
<dbReference type="InterPro" id="IPR024079">
    <property type="entry name" value="MetalloPept_cat_dom_sf"/>
</dbReference>
<evidence type="ECO:0000313" key="8">
    <source>
        <dbReference type="RefSeq" id="XP_018011139.1"/>
    </source>
</evidence>
<dbReference type="GO" id="GO:0006508">
    <property type="term" value="P:proteolysis"/>
    <property type="evidence" value="ECO:0007669"/>
    <property type="project" value="UniProtKB-KW"/>
</dbReference>
<gene>
    <name evidence="8" type="primary">LOC108668424</name>
</gene>
<evidence type="ECO:0000256" key="1">
    <source>
        <dbReference type="ARBA" id="ARBA00022723"/>
    </source>
</evidence>
<dbReference type="EC" id="3.4.24.-" evidence="5"/>
<feature type="binding site" evidence="4">
    <location>
        <position position="154"/>
    </location>
    <ligand>
        <name>Zn(2+)</name>
        <dbReference type="ChEBI" id="CHEBI:29105"/>
        <note>catalytic</note>
    </ligand>
</feature>
<organism evidence="7 8">
    <name type="scientific">Hyalella azteca</name>
    <name type="common">Amphipod</name>
    <dbReference type="NCBI Taxonomy" id="294128"/>
    <lineage>
        <taxon>Eukaryota</taxon>
        <taxon>Metazoa</taxon>
        <taxon>Ecdysozoa</taxon>
        <taxon>Arthropoda</taxon>
        <taxon>Crustacea</taxon>
        <taxon>Multicrustacea</taxon>
        <taxon>Malacostraca</taxon>
        <taxon>Eumalacostraca</taxon>
        <taxon>Peracarida</taxon>
        <taxon>Amphipoda</taxon>
        <taxon>Senticaudata</taxon>
        <taxon>Talitrida</taxon>
        <taxon>Talitroidea</taxon>
        <taxon>Hyalellidae</taxon>
        <taxon>Hyalella</taxon>
    </lineage>
</organism>
<dbReference type="SMART" id="SM00235">
    <property type="entry name" value="ZnMc"/>
    <property type="match status" value="1"/>
</dbReference>
<comment type="cofactor">
    <cofactor evidence="4 5">
        <name>Zn(2+)</name>
        <dbReference type="ChEBI" id="CHEBI:29105"/>
    </cofactor>
    <text evidence="4 5">Binds 1 zinc ion per subunit.</text>
</comment>
<dbReference type="AlphaFoldDB" id="A0A8B7NC32"/>
<evidence type="ECO:0000313" key="7">
    <source>
        <dbReference type="Proteomes" id="UP000694843"/>
    </source>
</evidence>
<dbReference type="Gene3D" id="3.40.390.10">
    <property type="entry name" value="Collagenase (Catalytic Domain)"/>
    <property type="match status" value="1"/>
</dbReference>
<keyword evidence="7" id="KW-1185">Reference proteome</keyword>
<dbReference type="GO" id="GO:0004222">
    <property type="term" value="F:metalloendopeptidase activity"/>
    <property type="evidence" value="ECO:0007669"/>
    <property type="project" value="UniProtKB-UniRule"/>
</dbReference>
<feature type="domain" description="Peptidase M12A" evidence="6">
    <location>
        <begin position="58"/>
        <end position="260"/>
    </location>
</feature>
<dbReference type="OrthoDB" id="291007at2759"/>
<proteinExistence type="predicted"/>